<feature type="compositionally biased region" description="Basic and acidic residues" evidence="1">
    <location>
        <begin position="243"/>
        <end position="263"/>
    </location>
</feature>
<evidence type="ECO:0000256" key="2">
    <source>
        <dbReference type="SAM" id="SignalP"/>
    </source>
</evidence>
<evidence type="ECO:0000256" key="1">
    <source>
        <dbReference type="SAM" id="MobiDB-lite"/>
    </source>
</evidence>
<name>A0AAW8F538_9ACTN</name>
<sequence length="329" mass="36468">MKRTDAPRRTVVPRGRTTRRAITTVGAIAALVSLALTGCTADTDAAHHTSPAARAAATAAGEKLTYAQDLRIADAEQHLITLCMRKQGFRYWEEKPLSLEESRPVGYVQDDVDWARSHGYGSRIMAKEDRARLRNPNIAYRKSLSRSRQKAYDIAMDGGRDAVLLTSRMPSGGTITKQSGGCVGQAEKMLYGDPAAWFRADVTVSNLRPLYVGKLLRDKEFKSAMDAWSRCMSKAGHPFPDPDAARRSTREHRADQTRAEEARSFANETRIAVADATCARSVSLRLTGERREAHYVGELTAKYGHALDAHLRMRRQALARAERTVPART</sequence>
<feature type="chain" id="PRO_5044004060" evidence="2">
    <location>
        <begin position="42"/>
        <end position="329"/>
    </location>
</feature>
<feature type="region of interest" description="Disordered" evidence="1">
    <location>
        <begin position="236"/>
        <end position="263"/>
    </location>
</feature>
<organism evidence="3 4">
    <name type="scientific">Streptomyces canus</name>
    <dbReference type="NCBI Taxonomy" id="58343"/>
    <lineage>
        <taxon>Bacteria</taxon>
        <taxon>Bacillati</taxon>
        <taxon>Actinomycetota</taxon>
        <taxon>Actinomycetes</taxon>
        <taxon>Kitasatosporales</taxon>
        <taxon>Streptomycetaceae</taxon>
        <taxon>Streptomyces</taxon>
        <taxon>Streptomyces aurantiacus group</taxon>
    </lineage>
</organism>
<dbReference type="EMBL" id="JAUSZV010000005">
    <property type="protein sequence ID" value="MDQ0905239.1"/>
    <property type="molecule type" value="Genomic_DNA"/>
</dbReference>
<comment type="caution">
    <text evidence="3">The sequence shown here is derived from an EMBL/GenBank/DDBJ whole genome shotgun (WGS) entry which is preliminary data.</text>
</comment>
<evidence type="ECO:0000313" key="3">
    <source>
        <dbReference type="EMBL" id="MDQ0905239.1"/>
    </source>
</evidence>
<dbReference type="AlphaFoldDB" id="A0AAW8F538"/>
<reference evidence="3" key="1">
    <citation type="submission" date="2023-07" db="EMBL/GenBank/DDBJ databases">
        <title>Comparative genomics of wheat-associated soil bacteria to identify genetic determinants of phenazine resistance.</title>
        <authorList>
            <person name="Mouncey N."/>
        </authorList>
    </citation>
    <scope>NUCLEOTIDE SEQUENCE</scope>
    <source>
        <strain evidence="3">V4I22</strain>
    </source>
</reference>
<feature type="signal peptide" evidence="2">
    <location>
        <begin position="1"/>
        <end position="41"/>
    </location>
</feature>
<protein>
    <submittedName>
        <fullName evidence="3">Uncharacterized protein</fullName>
    </submittedName>
</protein>
<evidence type="ECO:0000313" key="4">
    <source>
        <dbReference type="Proteomes" id="UP001234216"/>
    </source>
</evidence>
<keyword evidence="2" id="KW-0732">Signal</keyword>
<dbReference type="RefSeq" id="WP_306972753.1">
    <property type="nucleotide sequence ID" value="NZ_JAUSZV010000005.1"/>
</dbReference>
<gene>
    <name evidence="3" type="ORF">QFZ22_001224</name>
</gene>
<dbReference type="Proteomes" id="UP001234216">
    <property type="component" value="Unassembled WGS sequence"/>
</dbReference>
<proteinExistence type="predicted"/>
<accession>A0AAW8F538</accession>